<dbReference type="OrthoDB" id="191465at2"/>
<keyword evidence="3" id="KW-0547">Nucleotide-binding</keyword>
<dbReference type="Pfam" id="PF07005">
    <property type="entry name" value="SBD_N"/>
    <property type="match status" value="1"/>
</dbReference>
<evidence type="ECO:0000256" key="11">
    <source>
        <dbReference type="ARBA" id="ARBA00039461"/>
    </source>
</evidence>
<dbReference type="STRING" id="390807.SAMN04488095_2937"/>
<dbReference type="Pfam" id="PF17042">
    <property type="entry name" value="NBD_C"/>
    <property type="match status" value="1"/>
</dbReference>
<protein>
    <recommendedName>
        <fullName evidence="11">3-oxo-tetronate kinase</fullName>
        <ecNumber evidence="10">2.7.1.217</ecNumber>
    </recommendedName>
    <alternativeName>
        <fullName evidence="12">3-dehydrotetronate 4-kinase</fullName>
    </alternativeName>
</protein>
<evidence type="ECO:0000256" key="10">
    <source>
        <dbReference type="ARBA" id="ARBA00039095"/>
    </source>
</evidence>
<evidence type="ECO:0000256" key="6">
    <source>
        <dbReference type="ARBA" id="ARBA00023277"/>
    </source>
</evidence>
<dbReference type="InterPro" id="IPR050007">
    <property type="entry name" value="OtnK"/>
</dbReference>
<proteinExistence type="inferred from homology"/>
<evidence type="ECO:0000313" key="15">
    <source>
        <dbReference type="EMBL" id="SFJ51099.1"/>
    </source>
</evidence>
<dbReference type="Gene3D" id="3.40.50.10840">
    <property type="entry name" value="Putative sugar-binding, N-terminal domain"/>
    <property type="match status" value="1"/>
</dbReference>
<evidence type="ECO:0000256" key="7">
    <source>
        <dbReference type="ARBA" id="ARBA00035898"/>
    </source>
</evidence>
<comment type="function">
    <text evidence="9">Catalyzes the ATP-dependent phosphorylation of 3-oxo-tetronate to 3-oxo-tetronate 4-phosphate.</text>
</comment>
<dbReference type="AlphaFoldDB" id="A0A1I3S0L8"/>
<dbReference type="EMBL" id="FORA01000004">
    <property type="protein sequence ID" value="SFJ51099.1"/>
    <property type="molecule type" value="Genomic_DNA"/>
</dbReference>
<gene>
    <name evidence="15" type="ORF">SAMN04488095_2937</name>
</gene>
<evidence type="ECO:0000256" key="5">
    <source>
        <dbReference type="ARBA" id="ARBA00022840"/>
    </source>
</evidence>
<keyword evidence="2" id="KW-0808">Transferase</keyword>
<evidence type="ECO:0000259" key="14">
    <source>
        <dbReference type="Pfam" id="PF17042"/>
    </source>
</evidence>
<comment type="catalytic activity">
    <reaction evidence="7">
        <text>3-dehydro-L-erythronate + ATP = 3-dehydro-4-O-phospho-L-erythronate + ADP + H(+)</text>
        <dbReference type="Rhea" id="RHEA:52552"/>
        <dbReference type="ChEBI" id="CHEBI:15378"/>
        <dbReference type="ChEBI" id="CHEBI:30616"/>
        <dbReference type="ChEBI" id="CHEBI:136592"/>
        <dbReference type="ChEBI" id="CHEBI:136670"/>
        <dbReference type="ChEBI" id="CHEBI:456216"/>
        <dbReference type="EC" id="2.7.1.217"/>
    </reaction>
</comment>
<keyword evidence="4" id="KW-0418">Kinase</keyword>
<evidence type="ECO:0000259" key="13">
    <source>
        <dbReference type="Pfam" id="PF07005"/>
    </source>
</evidence>
<keyword evidence="6" id="KW-0119">Carbohydrate metabolism</keyword>
<keyword evidence="5" id="KW-0067">ATP-binding</keyword>
<dbReference type="GO" id="GO:0005524">
    <property type="term" value="F:ATP binding"/>
    <property type="evidence" value="ECO:0007669"/>
    <property type="project" value="UniProtKB-KW"/>
</dbReference>
<organism evidence="15 16">
    <name type="scientific">Jannaschia pohangensis</name>
    <dbReference type="NCBI Taxonomy" id="390807"/>
    <lineage>
        <taxon>Bacteria</taxon>
        <taxon>Pseudomonadati</taxon>
        <taxon>Pseudomonadota</taxon>
        <taxon>Alphaproteobacteria</taxon>
        <taxon>Rhodobacterales</taxon>
        <taxon>Roseobacteraceae</taxon>
        <taxon>Jannaschia</taxon>
    </lineage>
</organism>
<evidence type="ECO:0000256" key="1">
    <source>
        <dbReference type="ARBA" id="ARBA00005715"/>
    </source>
</evidence>
<evidence type="ECO:0000313" key="16">
    <source>
        <dbReference type="Proteomes" id="UP000199110"/>
    </source>
</evidence>
<dbReference type="InterPro" id="IPR031475">
    <property type="entry name" value="NBD_C"/>
</dbReference>
<evidence type="ECO:0000256" key="2">
    <source>
        <dbReference type="ARBA" id="ARBA00022679"/>
    </source>
</evidence>
<reference evidence="15 16" key="1">
    <citation type="submission" date="2016-10" db="EMBL/GenBank/DDBJ databases">
        <authorList>
            <person name="de Groot N.N."/>
        </authorList>
    </citation>
    <scope>NUCLEOTIDE SEQUENCE [LARGE SCALE GENOMIC DNA]</scope>
    <source>
        <strain evidence="15 16">DSM 19073</strain>
    </source>
</reference>
<dbReference type="RefSeq" id="WP_092782406.1">
    <property type="nucleotide sequence ID" value="NZ_FORA01000004.1"/>
</dbReference>
<evidence type="ECO:0000256" key="12">
    <source>
        <dbReference type="ARBA" id="ARBA00041377"/>
    </source>
</evidence>
<dbReference type="GO" id="GO:0016301">
    <property type="term" value="F:kinase activity"/>
    <property type="evidence" value="ECO:0007669"/>
    <property type="project" value="UniProtKB-KW"/>
</dbReference>
<dbReference type="NCBIfam" id="NF043035">
    <property type="entry name" value="OxoTetrKin"/>
    <property type="match status" value="1"/>
</dbReference>
<name>A0A1I3S0L8_9RHOB</name>
<evidence type="ECO:0000256" key="9">
    <source>
        <dbReference type="ARBA" id="ARBA00037335"/>
    </source>
</evidence>
<sequence length="423" mass="44714">MTNTFFGAIADDFTGATDLAAMLSRAGVPVTLRIGLPDEARAGEATAFEVIALKIRTNPVEDAVAEARAALRWLRARGARRIFWKYCSTFDSTARGNIGPVADALMSDLRVDRTVHCPAFPENGRRVFMGNLFVGDQPLNESPMKDHPLTPMRDANLMRLLTPQVQRQTGLIPFPTVRQGSEVVRDALEKLAGHIVLDAVDDADLVTLAEAIHDMPLICGGSAIAQPLPALWAETGSMGALPDLDLPEVPTGRIVLSGSCSAMTRAQVSAYLDAGALGYRLDPLELARDGVADARSWLSGQSPDRPKIIFATAEPKSVAAAQEALGVSRAGALVEDALAQLAQDARAMGIGQIVVAGGETSGAVTRALGVDRLRIGPEVAPGVPWCFAGDNTALALKSGNFGAQSFFSDAFDLLQKSFVEKAG</sequence>
<dbReference type="EC" id="2.7.1.217" evidence="10"/>
<evidence type="ECO:0000256" key="3">
    <source>
        <dbReference type="ARBA" id="ARBA00022741"/>
    </source>
</evidence>
<evidence type="ECO:0000256" key="8">
    <source>
        <dbReference type="ARBA" id="ARBA00036346"/>
    </source>
</evidence>
<evidence type="ECO:0000256" key="4">
    <source>
        <dbReference type="ARBA" id="ARBA00022777"/>
    </source>
</evidence>
<dbReference type="InterPro" id="IPR042213">
    <property type="entry name" value="NBD_C_sf"/>
</dbReference>
<comment type="similarity">
    <text evidence="1">Belongs to the four-carbon acid sugar kinase family.</text>
</comment>
<dbReference type="SUPFAM" id="SSF142764">
    <property type="entry name" value="YgbK-like"/>
    <property type="match status" value="1"/>
</dbReference>
<feature type="domain" description="Four-carbon acid sugar kinase nucleotide binding" evidence="14">
    <location>
        <begin position="255"/>
        <end position="407"/>
    </location>
</feature>
<comment type="catalytic activity">
    <reaction evidence="8">
        <text>3-dehydro-D-erythronate + ATP = 3-dehydro-4-O-phospho-D-erythronate + ADP + H(+)</text>
        <dbReference type="Rhea" id="RHEA:52556"/>
        <dbReference type="ChEBI" id="CHEBI:15378"/>
        <dbReference type="ChEBI" id="CHEBI:30616"/>
        <dbReference type="ChEBI" id="CHEBI:57958"/>
        <dbReference type="ChEBI" id="CHEBI:136593"/>
        <dbReference type="ChEBI" id="CHEBI:456216"/>
        <dbReference type="EC" id="2.7.1.217"/>
    </reaction>
</comment>
<feature type="domain" description="Four-carbon acid sugar kinase N-terminal" evidence="13">
    <location>
        <begin position="7"/>
        <end position="227"/>
    </location>
</feature>
<dbReference type="Gene3D" id="3.40.980.20">
    <property type="entry name" value="Four-carbon acid sugar kinase, nucleotide binding domain"/>
    <property type="match status" value="1"/>
</dbReference>
<accession>A0A1I3S0L8</accession>
<dbReference type="InterPro" id="IPR037051">
    <property type="entry name" value="4-carb_acid_sugar_kinase_N_sf"/>
</dbReference>
<dbReference type="InterPro" id="IPR010737">
    <property type="entry name" value="4-carb_acid_sugar_kinase_N"/>
</dbReference>
<keyword evidence="16" id="KW-1185">Reference proteome</keyword>
<dbReference type="Proteomes" id="UP000199110">
    <property type="component" value="Unassembled WGS sequence"/>
</dbReference>